<feature type="domain" description="4Fe-4S ferredoxin-type" evidence="6">
    <location>
        <begin position="279"/>
        <end position="309"/>
    </location>
</feature>
<keyword evidence="4" id="KW-0862">Zinc</keyword>
<comment type="caution">
    <text evidence="7">The sequence shown here is derived from an EMBL/GenBank/DDBJ whole genome shotgun (WGS) entry which is preliminary data.</text>
</comment>
<keyword evidence="3" id="KW-0479">Metal-binding</keyword>
<dbReference type="InterPro" id="IPR017900">
    <property type="entry name" value="4Fe4S_Fe_S_CS"/>
</dbReference>
<evidence type="ECO:0000259" key="6">
    <source>
        <dbReference type="PROSITE" id="PS51379"/>
    </source>
</evidence>
<keyword evidence="8" id="KW-1185">Reference proteome</keyword>
<dbReference type="OrthoDB" id="3941538at2759"/>
<comment type="similarity">
    <text evidence="2">Belongs to the zinc-containing alcohol dehydrogenase family.</text>
</comment>
<dbReference type="Proteomes" id="UP000070133">
    <property type="component" value="Unassembled WGS sequence"/>
</dbReference>
<dbReference type="Gene3D" id="3.40.50.720">
    <property type="entry name" value="NAD(P)-binding Rossmann-like Domain"/>
    <property type="match status" value="1"/>
</dbReference>
<dbReference type="SUPFAM" id="SSF50129">
    <property type="entry name" value="GroES-like"/>
    <property type="match status" value="1"/>
</dbReference>
<dbReference type="PROSITE" id="PS00198">
    <property type="entry name" value="4FE4S_FER_1"/>
    <property type="match status" value="1"/>
</dbReference>
<sequence>MTQANSSRFLESLPLTLRRPIYDLLLISSKPIEIHPKARRASVKSRSEEQPQPVLGRPAILQTCKQIREEATPIHYEKNIFVIPWGFPNLGCTWLDSLTIAQRRSLRDVRFCYGDGAFWTVYDARIALSSLKTALAKSGSLLDLTEAKLWVPVCEFSVHTWTELADRNDAHNNNQINVSSIYPQVKKTSKMKAAQFYDKHDIRIEDVPEPIPDEGQVTVDVEWCGICGSDLHEYLAGPITVPTKSNPAPNGIHIPVTLGHELCGRVRNPPPTSPFLDGDPVMIDPRILCHACAACTSGCPAACYNLGYVGGSTGFGGFGEKVIIRETSLRKLPPEISLEDAAVIEPLAIVQHAVKVSGIRSWEEKEILVITIPCWKFLHKHITMKGTLIFGDDDMEEVMEMMVNGKLKGYEKMITGRIALDDIVEKGFKELINNKDEHIKILVQPRSPRDSVFAG</sequence>
<comment type="cofactor">
    <cofactor evidence="1">
        <name>Zn(2+)</name>
        <dbReference type="ChEBI" id="CHEBI:29105"/>
    </cofactor>
</comment>
<dbReference type="InterPro" id="IPR013154">
    <property type="entry name" value="ADH-like_N"/>
</dbReference>
<evidence type="ECO:0000256" key="1">
    <source>
        <dbReference type="ARBA" id="ARBA00001947"/>
    </source>
</evidence>
<dbReference type="Gene3D" id="3.90.180.10">
    <property type="entry name" value="Medium-chain alcohol dehydrogenases, catalytic domain"/>
    <property type="match status" value="2"/>
</dbReference>
<dbReference type="Pfam" id="PF08240">
    <property type="entry name" value="ADH_N"/>
    <property type="match status" value="1"/>
</dbReference>
<gene>
    <name evidence="7" type="ORF">AC578_308</name>
</gene>
<dbReference type="STRING" id="321146.A0A139HUA2"/>
<dbReference type="PANTHER" id="PTHR43161">
    <property type="entry name" value="SORBITOL DEHYDROGENASE"/>
    <property type="match status" value="1"/>
</dbReference>
<dbReference type="InterPro" id="IPR017896">
    <property type="entry name" value="4Fe4S_Fe-S-bd"/>
</dbReference>
<dbReference type="EMBL" id="LFZN01000009">
    <property type="protein sequence ID" value="KXT05989.1"/>
    <property type="molecule type" value="Genomic_DNA"/>
</dbReference>
<evidence type="ECO:0000313" key="7">
    <source>
        <dbReference type="EMBL" id="KXT05989.1"/>
    </source>
</evidence>
<dbReference type="PROSITE" id="PS51379">
    <property type="entry name" value="4FE4S_FER_2"/>
    <property type="match status" value="1"/>
</dbReference>
<evidence type="ECO:0000256" key="4">
    <source>
        <dbReference type="ARBA" id="ARBA00022833"/>
    </source>
</evidence>
<evidence type="ECO:0000256" key="2">
    <source>
        <dbReference type="ARBA" id="ARBA00008072"/>
    </source>
</evidence>
<dbReference type="PANTHER" id="PTHR43161:SF23">
    <property type="entry name" value="(R,R)-BUTANEDIOL DEHYDROGENASE-RELATED"/>
    <property type="match status" value="1"/>
</dbReference>
<keyword evidence="5" id="KW-0560">Oxidoreductase</keyword>
<evidence type="ECO:0000256" key="5">
    <source>
        <dbReference type="ARBA" id="ARBA00023002"/>
    </source>
</evidence>
<evidence type="ECO:0000313" key="8">
    <source>
        <dbReference type="Proteomes" id="UP000070133"/>
    </source>
</evidence>
<protein>
    <recommendedName>
        <fullName evidence="6">4Fe-4S ferredoxin-type domain-containing protein</fullName>
    </recommendedName>
</protein>
<evidence type="ECO:0000256" key="3">
    <source>
        <dbReference type="ARBA" id="ARBA00022723"/>
    </source>
</evidence>
<dbReference type="GO" id="GO:0016491">
    <property type="term" value="F:oxidoreductase activity"/>
    <property type="evidence" value="ECO:0007669"/>
    <property type="project" value="UniProtKB-KW"/>
</dbReference>
<dbReference type="AlphaFoldDB" id="A0A139HUA2"/>
<proteinExistence type="inferred from homology"/>
<dbReference type="InterPro" id="IPR011032">
    <property type="entry name" value="GroES-like_sf"/>
</dbReference>
<accession>A0A139HUA2</accession>
<organism evidence="7 8">
    <name type="scientific">Pseudocercospora eumusae</name>
    <dbReference type="NCBI Taxonomy" id="321146"/>
    <lineage>
        <taxon>Eukaryota</taxon>
        <taxon>Fungi</taxon>
        <taxon>Dikarya</taxon>
        <taxon>Ascomycota</taxon>
        <taxon>Pezizomycotina</taxon>
        <taxon>Dothideomycetes</taxon>
        <taxon>Dothideomycetidae</taxon>
        <taxon>Mycosphaerellales</taxon>
        <taxon>Mycosphaerellaceae</taxon>
        <taxon>Pseudocercospora</taxon>
    </lineage>
</organism>
<reference evidence="7 8" key="1">
    <citation type="submission" date="2015-07" db="EMBL/GenBank/DDBJ databases">
        <title>Comparative genomics of the Sigatoka disease complex on banana suggests a link between parallel evolutionary changes in Pseudocercospora fijiensis and Pseudocercospora eumusae and increased virulence on the banana host.</title>
        <authorList>
            <person name="Chang T.-C."/>
            <person name="Salvucci A."/>
            <person name="Crous P.W."/>
            <person name="Stergiopoulos I."/>
        </authorList>
    </citation>
    <scope>NUCLEOTIDE SEQUENCE [LARGE SCALE GENOMIC DNA]</scope>
    <source>
        <strain evidence="7 8">CBS 114824</strain>
    </source>
</reference>
<dbReference type="GO" id="GO:0046872">
    <property type="term" value="F:metal ion binding"/>
    <property type="evidence" value="ECO:0007669"/>
    <property type="project" value="UniProtKB-KW"/>
</dbReference>
<name>A0A139HUA2_9PEZI</name>